<dbReference type="InterPro" id="IPR029035">
    <property type="entry name" value="DHS-like_NAD/FAD-binding_dom"/>
</dbReference>
<dbReference type="EC" id="2.3.1.286" evidence="2"/>
<dbReference type="Gene3D" id="2.20.28.200">
    <property type="match status" value="1"/>
</dbReference>
<evidence type="ECO:0000256" key="13">
    <source>
        <dbReference type="ARBA" id="ARBA00051399"/>
    </source>
</evidence>
<proteinExistence type="inferred from homology"/>
<dbReference type="SUPFAM" id="SSF52467">
    <property type="entry name" value="DHS-like NAD/FAD-binding domain"/>
    <property type="match status" value="1"/>
</dbReference>
<comment type="caution">
    <text evidence="17">The sequence shown here is derived from an EMBL/GenBank/DDBJ whole genome shotgun (WGS) entry which is preliminary data.</text>
</comment>
<dbReference type="FunFam" id="2.20.28.200:FF:000002">
    <property type="entry name" value="NAD-dependent deacetylase sirtuin-7"/>
    <property type="match status" value="1"/>
</dbReference>
<dbReference type="GO" id="GO:0035861">
    <property type="term" value="C:site of double-strand break"/>
    <property type="evidence" value="ECO:0007669"/>
    <property type="project" value="UniProtKB-ARBA"/>
</dbReference>
<evidence type="ECO:0000256" key="3">
    <source>
        <dbReference type="ARBA" id="ARBA00022553"/>
    </source>
</evidence>
<comment type="cofactor">
    <cofactor evidence="1">
        <name>Zn(2+)</name>
        <dbReference type="ChEBI" id="CHEBI:29105"/>
    </cofactor>
</comment>
<feature type="binding site" evidence="15">
    <location>
        <position position="231"/>
    </location>
    <ligand>
        <name>Zn(2+)</name>
        <dbReference type="ChEBI" id="CHEBI:29105"/>
    </ligand>
</feature>
<keyword evidence="6 15" id="KW-0862">Zinc</keyword>
<dbReference type="PANTHER" id="PTHR11085">
    <property type="entry name" value="NAD-DEPENDENT PROTEIN DEACYLASE SIRTUIN-5, MITOCHONDRIAL-RELATED"/>
    <property type="match status" value="1"/>
</dbReference>
<comment type="catalytic activity">
    <reaction evidence="12">
        <text>N(6)-succinyl-L-lysyl-[protein] + NAD(+) + H2O = 2''-O-succinyl-ADP-D-ribose + nicotinamide + L-lysyl-[protein]</text>
        <dbReference type="Rhea" id="RHEA:47668"/>
        <dbReference type="Rhea" id="RHEA-COMP:9752"/>
        <dbReference type="Rhea" id="RHEA-COMP:11877"/>
        <dbReference type="ChEBI" id="CHEBI:15377"/>
        <dbReference type="ChEBI" id="CHEBI:17154"/>
        <dbReference type="ChEBI" id="CHEBI:29969"/>
        <dbReference type="ChEBI" id="CHEBI:57540"/>
        <dbReference type="ChEBI" id="CHEBI:87830"/>
        <dbReference type="ChEBI" id="CHEBI:87832"/>
    </reaction>
    <physiologicalReaction direction="left-to-right" evidence="12">
        <dbReference type="Rhea" id="RHEA:47669"/>
    </physiologicalReaction>
</comment>
<feature type="active site" description="Proton acceptor" evidence="15">
    <location>
        <position position="193"/>
    </location>
</feature>
<evidence type="ECO:0000256" key="6">
    <source>
        <dbReference type="ARBA" id="ARBA00022833"/>
    </source>
</evidence>
<evidence type="ECO:0000256" key="4">
    <source>
        <dbReference type="ARBA" id="ARBA00022679"/>
    </source>
</evidence>
<dbReference type="PROSITE" id="PS50305">
    <property type="entry name" value="SIRTUIN"/>
    <property type="match status" value="1"/>
</dbReference>
<dbReference type="AlphaFoldDB" id="A0A7I8W1D5"/>
<gene>
    <name evidence="17" type="ORF">DGYR_LOCUS10199</name>
</gene>
<evidence type="ECO:0000256" key="11">
    <source>
        <dbReference type="ARBA" id="ARBA00050237"/>
    </source>
</evidence>
<evidence type="ECO:0000313" key="17">
    <source>
        <dbReference type="EMBL" id="CAD5122383.1"/>
    </source>
</evidence>
<dbReference type="Proteomes" id="UP000549394">
    <property type="component" value="Unassembled WGS sequence"/>
</dbReference>
<organism evidence="17 18">
    <name type="scientific">Dimorphilus gyrociliatus</name>
    <dbReference type="NCBI Taxonomy" id="2664684"/>
    <lineage>
        <taxon>Eukaryota</taxon>
        <taxon>Metazoa</taxon>
        <taxon>Spiralia</taxon>
        <taxon>Lophotrochozoa</taxon>
        <taxon>Annelida</taxon>
        <taxon>Polychaeta</taxon>
        <taxon>Polychaeta incertae sedis</taxon>
        <taxon>Dinophilidae</taxon>
        <taxon>Dimorphilus</taxon>
    </lineage>
</organism>
<evidence type="ECO:0000256" key="14">
    <source>
        <dbReference type="ARBA" id="ARBA00052763"/>
    </source>
</evidence>
<dbReference type="Pfam" id="PF02146">
    <property type="entry name" value="SIR2"/>
    <property type="match status" value="1"/>
</dbReference>
<dbReference type="GO" id="GO:0010468">
    <property type="term" value="P:regulation of gene expression"/>
    <property type="evidence" value="ECO:0007669"/>
    <property type="project" value="UniProtKB-ARBA"/>
</dbReference>
<evidence type="ECO:0000256" key="1">
    <source>
        <dbReference type="ARBA" id="ARBA00001947"/>
    </source>
</evidence>
<feature type="binding site" evidence="15">
    <location>
        <position position="201"/>
    </location>
    <ligand>
        <name>Zn(2+)</name>
        <dbReference type="ChEBI" id="CHEBI:29105"/>
    </ligand>
</feature>
<dbReference type="GO" id="GO:0097372">
    <property type="term" value="F:histone H3K18 deacetylase activity, NAD-dependent"/>
    <property type="evidence" value="ECO:0007669"/>
    <property type="project" value="TreeGrafter"/>
</dbReference>
<evidence type="ECO:0000256" key="7">
    <source>
        <dbReference type="ARBA" id="ARBA00023027"/>
    </source>
</evidence>
<dbReference type="InterPro" id="IPR050134">
    <property type="entry name" value="NAD-dep_sirtuin_deacylases"/>
</dbReference>
<feature type="binding site" evidence="15">
    <location>
        <position position="204"/>
    </location>
    <ligand>
        <name>Zn(2+)</name>
        <dbReference type="ChEBI" id="CHEBI:29105"/>
    </ligand>
</feature>
<comment type="catalytic activity">
    <reaction evidence="13">
        <text>N(6)-propanoyl-L-lysyl-[protein] + NAD(+) + H2O = 3''-O-propanoyl-ADP-D-ribose + nicotinamide + L-lysyl-[protein]</text>
        <dbReference type="Rhea" id="RHEA:23500"/>
        <dbReference type="Rhea" id="RHEA-COMP:9752"/>
        <dbReference type="Rhea" id="RHEA-COMP:13758"/>
        <dbReference type="ChEBI" id="CHEBI:15377"/>
        <dbReference type="ChEBI" id="CHEBI:17154"/>
        <dbReference type="ChEBI" id="CHEBI:29969"/>
        <dbReference type="ChEBI" id="CHEBI:57540"/>
        <dbReference type="ChEBI" id="CHEBI:138019"/>
        <dbReference type="ChEBI" id="CHEBI:145015"/>
    </reaction>
    <physiologicalReaction direction="left-to-right" evidence="13">
        <dbReference type="Rhea" id="RHEA:23501"/>
    </physiologicalReaction>
</comment>
<evidence type="ECO:0000256" key="2">
    <source>
        <dbReference type="ARBA" id="ARBA00012928"/>
    </source>
</evidence>
<protein>
    <recommendedName>
        <fullName evidence="2">protein acetyllysine N-acetyltransferase</fullName>
        <ecNumber evidence="2">2.3.1.286</ecNumber>
    </recommendedName>
    <alternativeName>
        <fullName evidence="10">Regulatory protein SIR2 homolog 7</fullName>
    </alternativeName>
    <alternativeName>
        <fullName evidence="9">SIR2-like protein 7</fullName>
    </alternativeName>
</protein>
<evidence type="ECO:0000256" key="5">
    <source>
        <dbReference type="ARBA" id="ARBA00022723"/>
    </source>
</evidence>
<name>A0A7I8W1D5_9ANNE</name>
<evidence type="ECO:0000313" key="18">
    <source>
        <dbReference type="Proteomes" id="UP000549394"/>
    </source>
</evidence>
<dbReference type="Gene3D" id="3.40.50.1220">
    <property type="entry name" value="TPP-binding domain"/>
    <property type="match status" value="1"/>
</dbReference>
<keyword evidence="5 15" id="KW-0479">Metal-binding</keyword>
<comment type="similarity">
    <text evidence="8">Belongs to the sirtuin family. Class IV subfamily.</text>
</comment>
<keyword evidence="7" id="KW-0520">NAD</keyword>
<dbReference type="FunFam" id="3.40.50.1220:FF:000038">
    <property type="entry name" value="NAD-dependent protein deacetylase sirtuin-6 isoform X2"/>
    <property type="match status" value="1"/>
</dbReference>
<dbReference type="GO" id="GO:0046872">
    <property type="term" value="F:metal ion binding"/>
    <property type="evidence" value="ECO:0007669"/>
    <property type="project" value="UniProtKB-KW"/>
</dbReference>
<dbReference type="GO" id="GO:0070403">
    <property type="term" value="F:NAD+ binding"/>
    <property type="evidence" value="ECO:0007669"/>
    <property type="project" value="InterPro"/>
</dbReference>
<evidence type="ECO:0000259" key="16">
    <source>
        <dbReference type="PROSITE" id="PS50305"/>
    </source>
</evidence>
<reference evidence="17 18" key="1">
    <citation type="submission" date="2020-08" db="EMBL/GenBank/DDBJ databases">
        <authorList>
            <person name="Hejnol A."/>
        </authorList>
    </citation>
    <scope>NUCLEOTIDE SEQUENCE [LARGE SCALE GENOMIC DNA]</scope>
</reference>
<sequence length="456" mass="51596">MADAEEESCENSTRNARKCKDISAFFVKRDLRAKRKQISAILRKVRDERTPEEDKILTDHADLVRSIERNSRARQRMLNRKVEKLDNENELEEKCAQLALAIRDSKNMVIYTGAGISTAASIPDYRGPNGVWTKIQKGEAPRACDPSFAVPTCTHMALAELHRRSLIKHIVSQNCDGLHLRSGIPRSNLSELHGNMFIELCPLCGKEYVRLFDVTEKTSLRKHSTGRKCYCGNDLKDTIVHFGEKGGLGSPQRWPEARAAAEKADSILVLGSSLKVLKKYSCLWRTDKAVNQRPNLYIVNLQWTPKDDVAKLKVHATCDVVMKLVMQHLGLSIPDYVPQLDPLFKTAKPLKRSEFSTTTRVSLMPPLTPLPVGGDHSYAAYGIYCQNYDDETEEKPEIKEETIEETMEYEEVNTDPINCTKKVTTQPGWFGKGLKKQTTYGLFGKRKRRKLITVAT</sequence>
<feature type="domain" description="Deacetylase sirtuin-type" evidence="16">
    <location>
        <begin position="88"/>
        <end position="332"/>
    </location>
</feature>
<evidence type="ECO:0000256" key="9">
    <source>
        <dbReference type="ARBA" id="ARBA00041832"/>
    </source>
</evidence>
<dbReference type="EMBL" id="CAJFCJ010000017">
    <property type="protein sequence ID" value="CAD5122383.1"/>
    <property type="molecule type" value="Genomic_DNA"/>
</dbReference>
<evidence type="ECO:0000256" key="10">
    <source>
        <dbReference type="ARBA" id="ARBA00043038"/>
    </source>
</evidence>
<keyword evidence="4" id="KW-0808">Transferase</keyword>
<dbReference type="InterPro" id="IPR003000">
    <property type="entry name" value="Sirtuin"/>
</dbReference>
<dbReference type="GO" id="GO:0000785">
    <property type="term" value="C:chromatin"/>
    <property type="evidence" value="ECO:0007669"/>
    <property type="project" value="TreeGrafter"/>
</dbReference>
<comment type="catalytic activity">
    <reaction evidence="14">
        <text>N(6)-glutaryl-L-lysyl-[protein] + NAD(+) + H2O = 2''-O-glutaryl-ADP-D-ribose + nicotinamide + L-lysyl-[protein]</text>
        <dbReference type="Rhea" id="RHEA:47664"/>
        <dbReference type="Rhea" id="RHEA-COMP:9752"/>
        <dbReference type="Rhea" id="RHEA-COMP:11875"/>
        <dbReference type="ChEBI" id="CHEBI:15377"/>
        <dbReference type="ChEBI" id="CHEBI:17154"/>
        <dbReference type="ChEBI" id="CHEBI:29969"/>
        <dbReference type="ChEBI" id="CHEBI:57540"/>
        <dbReference type="ChEBI" id="CHEBI:87828"/>
        <dbReference type="ChEBI" id="CHEBI:87829"/>
    </reaction>
    <physiologicalReaction direction="left-to-right" evidence="14">
        <dbReference type="Rhea" id="RHEA:47665"/>
    </physiologicalReaction>
</comment>
<dbReference type="InterPro" id="IPR026590">
    <property type="entry name" value="Ssirtuin_cat_dom"/>
</dbReference>
<dbReference type="GO" id="GO:0005634">
    <property type="term" value="C:nucleus"/>
    <property type="evidence" value="ECO:0007669"/>
    <property type="project" value="TreeGrafter"/>
</dbReference>
<evidence type="ECO:0000256" key="8">
    <source>
        <dbReference type="ARBA" id="ARBA00038170"/>
    </source>
</evidence>
<dbReference type="GO" id="GO:0140861">
    <property type="term" value="P:DNA repair-dependent chromatin remodeling"/>
    <property type="evidence" value="ECO:0007669"/>
    <property type="project" value="UniProtKB-ARBA"/>
</dbReference>
<dbReference type="OrthoDB" id="2919105at2759"/>
<comment type="catalytic activity">
    <reaction evidence="11">
        <text>N(6)-decanoyl-L-lysyl-[protein] + NAD(+) + H2O = 2''-O-decanoyl-ADP-D-ribose + nicotinamide + L-lysyl-[protein]</text>
        <dbReference type="Rhea" id="RHEA:70631"/>
        <dbReference type="Rhea" id="RHEA-COMP:9752"/>
        <dbReference type="Rhea" id="RHEA-COMP:17932"/>
        <dbReference type="ChEBI" id="CHEBI:15377"/>
        <dbReference type="ChEBI" id="CHEBI:17154"/>
        <dbReference type="ChEBI" id="CHEBI:29969"/>
        <dbReference type="ChEBI" id="CHEBI:57540"/>
        <dbReference type="ChEBI" id="CHEBI:143222"/>
        <dbReference type="ChEBI" id="CHEBI:189688"/>
    </reaction>
    <physiologicalReaction direction="left-to-right" evidence="11">
        <dbReference type="Rhea" id="RHEA:70632"/>
    </physiologicalReaction>
</comment>
<keyword evidence="18" id="KW-1185">Reference proteome</keyword>
<evidence type="ECO:0000256" key="15">
    <source>
        <dbReference type="PROSITE-ProRule" id="PRU00236"/>
    </source>
</evidence>
<feature type="binding site" evidence="15">
    <location>
        <position position="229"/>
    </location>
    <ligand>
        <name>Zn(2+)</name>
        <dbReference type="ChEBI" id="CHEBI:29105"/>
    </ligand>
</feature>
<dbReference type="PANTHER" id="PTHR11085:SF1">
    <property type="entry name" value="NAD-DEPENDENT PROTEIN DEACETYLASE SIRTUIN-7"/>
    <property type="match status" value="1"/>
</dbReference>
<keyword evidence="3" id="KW-0597">Phosphoprotein</keyword>
<evidence type="ECO:0000256" key="12">
    <source>
        <dbReference type="ARBA" id="ARBA00051105"/>
    </source>
</evidence>
<accession>A0A7I8W1D5</accession>